<feature type="compositionally biased region" description="Acidic residues" evidence="2">
    <location>
        <begin position="199"/>
        <end position="214"/>
    </location>
</feature>
<evidence type="ECO:0000256" key="2">
    <source>
        <dbReference type="SAM" id="MobiDB-lite"/>
    </source>
</evidence>
<dbReference type="OrthoDB" id="360540at2759"/>
<evidence type="ECO:0000256" key="1">
    <source>
        <dbReference type="ARBA" id="ARBA00011047"/>
    </source>
</evidence>
<dbReference type="Pfam" id="PF07065">
    <property type="entry name" value="D123"/>
    <property type="match status" value="1"/>
</dbReference>
<dbReference type="PANTHER" id="PTHR15323">
    <property type="entry name" value="D123 PROTEIN"/>
    <property type="match status" value="1"/>
</dbReference>
<dbReference type="EMBL" id="KZ821635">
    <property type="protein sequence ID" value="PYH66166.1"/>
    <property type="molecule type" value="Genomic_DNA"/>
</dbReference>
<keyword evidence="4" id="KW-1185">Reference proteome</keyword>
<evidence type="ECO:0000313" key="3">
    <source>
        <dbReference type="EMBL" id="PYH66166.1"/>
    </source>
</evidence>
<comment type="similarity">
    <text evidence="1">Belongs to the CDC123 family.</text>
</comment>
<dbReference type="Proteomes" id="UP000248405">
    <property type="component" value="Unassembled WGS sequence"/>
</dbReference>
<sequence length="284" mass="32501">MSATNDTQCRTANDIYLLLKSSDFISHDLEHPFDDCVPDTTTTDDSSSSTPPEIPYYLVLRKYVNFNPSLEFRCFVRNRVLLCMCQRDQNHFDFLFPMRDSLRSRIQTFFDEKLKDTFTDPNFVFDVYIPPPHDRVWLIDINPWAERTDSLLFSWMEILHMKDPVGIREEDDNGEEQFVRLSLNANGDLEPVAGPGEGSESESESASEDEDADDAPLFPEFRLIKRDDPEAYAFTTPQYSAHKLPKEVVDASISGPGGMSEFLGKWQDILAKQAQESDSDNEAQ</sequence>
<dbReference type="GO" id="GO:0005737">
    <property type="term" value="C:cytoplasm"/>
    <property type="evidence" value="ECO:0007669"/>
    <property type="project" value="TreeGrafter"/>
</dbReference>
<dbReference type="PANTHER" id="PTHR15323:SF6">
    <property type="entry name" value="CELL DIVISION CYCLE PROTEIN 123 HOMOLOG"/>
    <property type="match status" value="1"/>
</dbReference>
<gene>
    <name evidence="3" type="ORF">BO88DRAFT_407100</name>
</gene>
<dbReference type="InterPro" id="IPR009772">
    <property type="entry name" value="CDC123"/>
</dbReference>
<dbReference type="AlphaFoldDB" id="A0A319B0K9"/>
<evidence type="ECO:0000313" key="4">
    <source>
        <dbReference type="Proteomes" id="UP000248405"/>
    </source>
</evidence>
<protein>
    <submittedName>
        <fullName evidence="3">D123-domain-containing protein</fullName>
    </submittedName>
</protein>
<accession>A0A319B0K9</accession>
<reference evidence="3" key="1">
    <citation type="submission" date="2016-12" db="EMBL/GenBank/DDBJ databases">
        <title>The genomes of Aspergillus section Nigri reveals drivers in fungal speciation.</title>
        <authorList>
            <consortium name="DOE Joint Genome Institute"/>
            <person name="Vesth T.C."/>
            <person name="Nybo J."/>
            <person name="Theobald S."/>
            <person name="Brandl J."/>
            <person name="Frisvad J.C."/>
            <person name="Nielsen K.F."/>
            <person name="Lyhne E.K."/>
            <person name="Kogle M.E."/>
            <person name="Kuo A."/>
            <person name="Riley R."/>
            <person name="Clum A."/>
            <person name="Nolan M."/>
            <person name="Lipzen A."/>
            <person name="Salamov A."/>
            <person name="Henrissat B."/>
            <person name="Wiebenga A."/>
            <person name="De Vries R.P."/>
            <person name="Grigoriev I.V."/>
            <person name="Mortensen U.H."/>
            <person name="Andersen M.R."/>
            <person name="Baker S.E."/>
        </authorList>
    </citation>
    <scope>NUCLEOTIDE SEQUENCE [LARGE SCALE GENOMIC DNA]</scope>
    <source>
        <strain evidence="3">CBS 113365</strain>
    </source>
</reference>
<proteinExistence type="inferred from homology"/>
<organism evidence="3 4">
    <name type="scientific">Aspergillus vadensis (strain CBS 113365 / IMI 142717 / IBT 24658)</name>
    <dbReference type="NCBI Taxonomy" id="1448311"/>
    <lineage>
        <taxon>Eukaryota</taxon>
        <taxon>Fungi</taxon>
        <taxon>Dikarya</taxon>
        <taxon>Ascomycota</taxon>
        <taxon>Pezizomycotina</taxon>
        <taxon>Eurotiomycetes</taxon>
        <taxon>Eurotiomycetidae</taxon>
        <taxon>Eurotiales</taxon>
        <taxon>Aspergillaceae</taxon>
        <taxon>Aspergillus</taxon>
        <taxon>Aspergillus subgen. Circumdati</taxon>
    </lineage>
</organism>
<dbReference type="RefSeq" id="XP_025559960.1">
    <property type="nucleotide sequence ID" value="XM_025707333.1"/>
</dbReference>
<dbReference type="GeneID" id="37211925"/>
<feature type="region of interest" description="Disordered" evidence="2">
    <location>
        <begin position="184"/>
        <end position="220"/>
    </location>
</feature>
<name>A0A319B0K9_ASPVC</name>